<dbReference type="PANTHER" id="PTHR47236">
    <property type="entry name" value="GENE, 32742-RELATED-RELATED"/>
    <property type="match status" value="1"/>
</dbReference>
<dbReference type="PANTHER" id="PTHR47236:SF5">
    <property type="entry name" value="GENE, 32742-RELATED"/>
    <property type="match status" value="1"/>
</dbReference>
<sequence>MEKSLGPPPHPHRRKCENVAGRHRKRTQSAACPVLLRPRVEEHGAAPRKKKITGPFPLLLLKWRCHAPCAIELEVARRKKLAQEYAGTLNKQIHLFQNDLKCQEGHYVLFDAALREVVRLLETLRNMQECETSDMWSEKEYQRLLTHMEAVYDSLPHAATKECHRVKAWGLLGEGTGARLLSKDRTKCFRKEDLIASDGSVRATEMITVDPGSGLLIPTSDTVMLLSSNQLLPVPNGYFVHPGTGRVLPIAGNVGYDLLSSQFVPTADPVPGNVHCERGRRAGKHVKPR</sequence>
<keyword evidence="3" id="KW-1185">Reference proteome</keyword>
<name>A0AAV7UJT7_PLEWA</name>
<comment type="caution">
    <text evidence="2">The sequence shown here is derived from an EMBL/GenBank/DDBJ whole genome shotgun (WGS) entry which is preliminary data.</text>
</comment>
<accession>A0AAV7UJT7</accession>
<feature type="compositionally biased region" description="Basic residues" evidence="1">
    <location>
        <begin position="10"/>
        <end position="25"/>
    </location>
</feature>
<dbReference type="AlphaFoldDB" id="A0AAV7UJT7"/>
<evidence type="ECO:0000313" key="2">
    <source>
        <dbReference type="EMBL" id="KAJ1189259.1"/>
    </source>
</evidence>
<reference evidence="2" key="1">
    <citation type="journal article" date="2022" name="bioRxiv">
        <title>Sequencing and chromosome-scale assembly of the giantPleurodeles waltlgenome.</title>
        <authorList>
            <person name="Brown T."/>
            <person name="Elewa A."/>
            <person name="Iarovenko S."/>
            <person name="Subramanian E."/>
            <person name="Araus A.J."/>
            <person name="Petzold A."/>
            <person name="Susuki M."/>
            <person name="Suzuki K.-i.T."/>
            <person name="Hayashi T."/>
            <person name="Toyoda A."/>
            <person name="Oliveira C."/>
            <person name="Osipova E."/>
            <person name="Leigh N.D."/>
            <person name="Simon A."/>
            <person name="Yun M.H."/>
        </authorList>
    </citation>
    <scope>NUCLEOTIDE SEQUENCE</scope>
    <source>
        <strain evidence="2">20211129_DDA</strain>
        <tissue evidence="2">Liver</tissue>
    </source>
</reference>
<feature type="region of interest" description="Disordered" evidence="1">
    <location>
        <begin position="1"/>
        <end position="25"/>
    </location>
</feature>
<evidence type="ECO:0000313" key="3">
    <source>
        <dbReference type="Proteomes" id="UP001066276"/>
    </source>
</evidence>
<gene>
    <name evidence="2" type="ORF">NDU88_006009</name>
</gene>
<proteinExistence type="predicted"/>
<evidence type="ECO:0000256" key="1">
    <source>
        <dbReference type="SAM" id="MobiDB-lite"/>
    </source>
</evidence>
<dbReference type="EMBL" id="JANPWB010000005">
    <property type="protein sequence ID" value="KAJ1189259.1"/>
    <property type="molecule type" value="Genomic_DNA"/>
</dbReference>
<protein>
    <submittedName>
        <fullName evidence="2">Uncharacterized protein</fullName>
    </submittedName>
</protein>
<dbReference type="Proteomes" id="UP001066276">
    <property type="component" value="Chromosome 3_1"/>
</dbReference>
<organism evidence="2 3">
    <name type="scientific">Pleurodeles waltl</name>
    <name type="common">Iberian ribbed newt</name>
    <dbReference type="NCBI Taxonomy" id="8319"/>
    <lineage>
        <taxon>Eukaryota</taxon>
        <taxon>Metazoa</taxon>
        <taxon>Chordata</taxon>
        <taxon>Craniata</taxon>
        <taxon>Vertebrata</taxon>
        <taxon>Euteleostomi</taxon>
        <taxon>Amphibia</taxon>
        <taxon>Batrachia</taxon>
        <taxon>Caudata</taxon>
        <taxon>Salamandroidea</taxon>
        <taxon>Salamandridae</taxon>
        <taxon>Pleurodelinae</taxon>
        <taxon>Pleurodeles</taxon>
    </lineage>
</organism>